<dbReference type="EMBL" id="PQFF01000330">
    <property type="protein sequence ID" value="RHZ59382.1"/>
    <property type="molecule type" value="Genomic_DNA"/>
</dbReference>
<sequence>MTTLLSSHPSTRIDLEKYLKTFNFLPHYQRDAKYEADITKQDAEIKKLKVDFETKIIKQTKKTPPTVPPKDYEEIHEHYANQGDPKSGFSNEKLLREVTKLFGPPSVQPKLERLRSSNQANEIRSLRNEIIEIRNAENQSRDVLNQMYNRYKNLTNDDYTSKVKSNRTGFVPLEPIFNNDDKNGYNNDDDIFYDSKKNGYQQ</sequence>
<dbReference type="AlphaFoldDB" id="A0A397H8K8"/>
<name>A0A397H8K8_9GLOM</name>
<evidence type="ECO:0000256" key="1">
    <source>
        <dbReference type="SAM" id="MobiDB-lite"/>
    </source>
</evidence>
<feature type="region of interest" description="Disordered" evidence="1">
    <location>
        <begin position="178"/>
        <end position="202"/>
    </location>
</feature>
<evidence type="ECO:0000313" key="3">
    <source>
        <dbReference type="Proteomes" id="UP000266861"/>
    </source>
</evidence>
<protein>
    <submittedName>
        <fullName evidence="2">Uncharacterized protein</fullName>
    </submittedName>
</protein>
<reference evidence="2 3" key="1">
    <citation type="submission" date="2018-08" db="EMBL/GenBank/DDBJ databases">
        <title>Genome and evolution of the arbuscular mycorrhizal fungus Diversispora epigaea (formerly Glomus versiforme) and its bacterial endosymbionts.</title>
        <authorList>
            <person name="Sun X."/>
            <person name="Fei Z."/>
            <person name="Harrison M."/>
        </authorList>
    </citation>
    <scope>NUCLEOTIDE SEQUENCE [LARGE SCALE GENOMIC DNA]</scope>
    <source>
        <strain evidence="2 3">IT104</strain>
    </source>
</reference>
<keyword evidence="3" id="KW-1185">Reference proteome</keyword>
<comment type="caution">
    <text evidence="2">The sequence shown here is derived from an EMBL/GenBank/DDBJ whole genome shotgun (WGS) entry which is preliminary data.</text>
</comment>
<feature type="compositionally biased region" description="Basic and acidic residues" evidence="1">
    <location>
        <begin position="193"/>
        <end position="202"/>
    </location>
</feature>
<evidence type="ECO:0000313" key="2">
    <source>
        <dbReference type="EMBL" id="RHZ59382.1"/>
    </source>
</evidence>
<proteinExistence type="predicted"/>
<dbReference type="Proteomes" id="UP000266861">
    <property type="component" value="Unassembled WGS sequence"/>
</dbReference>
<accession>A0A397H8K8</accession>
<gene>
    <name evidence="2" type="ORF">Glove_364g86</name>
</gene>
<organism evidence="2 3">
    <name type="scientific">Diversispora epigaea</name>
    <dbReference type="NCBI Taxonomy" id="1348612"/>
    <lineage>
        <taxon>Eukaryota</taxon>
        <taxon>Fungi</taxon>
        <taxon>Fungi incertae sedis</taxon>
        <taxon>Mucoromycota</taxon>
        <taxon>Glomeromycotina</taxon>
        <taxon>Glomeromycetes</taxon>
        <taxon>Diversisporales</taxon>
        <taxon>Diversisporaceae</taxon>
        <taxon>Diversispora</taxon>
    </lineage>
</organism>